<keyword evidence="1" id="KW-0285">Flavoprotein</keyword>
<dbReference type="InterPro" id="IPR036188">
    <property type="entry name" value="FAD/NAD-bd_sf"/>
</dbReference>
<dbReference type="InterPro" id="IPR002937">
    <property type="entry name" value="Amino_oxidase"/>
</dbReference>
<evidence type="ECO:0000256" key="2">
    <source>
        <dbReference type="ARBA" id="ARBA00022827"/>
    </source>
</evidence>
<feature type="domain" description="Amine oxidase" evidence="4">
    <location>
        <begin position="46"/>
        <end position="134"/>
    </location>
</feature>
<sequence>MAPLALRLLVLVPILLSLVASRDWKAERSQDPFEKCMQDPDYEQLLRVTILEADNRIGGRIFTYRDQNTGWIGELGAMRMPSSHRILHKLCQGLGLNLTKFTQYDKNTWTEVHEVKLRNYVVEKMPEKLGYALRPQEKGHSPEDIYQMAL</sequence>
<protein>
    <submittedName>
        <fullName evidence="5">IL4I1 isoform 5</fullName>
    </submittedName>
</protein>
<organism evidence="5">
    <name type="scientific">Pongo abelii</name>
    <name type="common">Sumatran orangutan</name>
    <name type="synonym">Pongo pygmaeus abelii</name>
    <dbReference type="NCBI Taxonomy" id="9601"/>
    <lineage>
        <taxon>Eukaryota</taxon>
        <taxon>Metazoa</taxon>
        <taxon>Chordata</taxon>
        <taxon>Craniata</taxon>
        <taxon>Vertebrata</taxon>
        <taxon>Euteleostomi</taxon>
        <taxon>Mammalia</taxon>
        <taxon>Eutheria</taxon>
        <taxon>Euarchontoglires</taxon>
        <taxon>Primates</taxon>
        <taxon>Haplorrhini</taxon>
        <taxon>Catarrhini</taxon>
        <taxon>Hominidae</taxon>
        <taxon>Pongo</taxon>
    </lineage>
</organism>
<dbReference type="SUPFAM" id="SSF51905">
    <property type="entry name" value="FAD/NAD(P)-binding domain"/>
    <property type="match status" value="1"/>
</dbReference>
<comment type="caution">
    <text evidence="5">The sequence shown here is derived from an EMBL/GenBank/DDBJ whole genome shotgun (WGS) entry which is preliminary data.</text>
</comment>
<evidence type="ECO:0000256" key="3">
    <source>
        <dbReference type="SAM" id="SignalP"/>
    </source>
</evidence>
<gene>
    <name evidence="5" type="ORF">CR201_G0029678</name>
</gene>
<evidence type="ECO:0000259" key="4">
    <source>
        <dbReference type="Pfam" id="PF01593"/>
    </source>
</evidence>
<dbReference type="EMBL" id="NDHI03003467">
    <property type="protein sequence ID" value="PNJ41621.1"/>
    <property type="molecule type" value="Genomic_DNA"/>
</dbReference>
<dbReference type="Gene3D" id="3.90.660.10">
    <property type="match status" value="1"/>
</dbReference>
<dbReference type="GO" id="GO:0016491">
    <property type="term" value="F:oxidoreductase activity"/>
    <property type="evidence" value="ECO:0007669"/>
    <property type="project" value="InterPro"/>
</dbReference>
<feature type="signal peptide" evidence="3">
    <location>
        <begin position="1"/>
        <end position="21"/>
    </location>
</feature>
<keyword evidence="2" id="KW-0274">FAD</keyword>
<proteinExistence type="predicted"/>
<evidence type="ECO:0000256" key="1">
    <source>
        <dbReference type="ARBA" id="ARBA00022630"/>
    </source>
</evidence>
<name>A0A2J8U8L3_PONAB</name>
<keyword evidence="3" id="KW-0732">Signal</keyword>
<reference evidence="5" key="1">
    <citation type="submission" date="2017-12" db="EMBL/GenBank/DDBJ databases">
        <title>High-resolution comparative analysis of great ape genomes.</title>
        <authorList>
            <person name="Pollen A."/>
            <person name="Hastie A."/>
            <person name="Hormozdiari F."/>
            <person name="Dougherty M."/>
            <person name="Liu R."/>
            <person name="Chaisson M."/>
            <person name="Hoppe E."/>
            <person name="Hill C."/>
            <person name="Pang A."/>
            <person name="Hillier L."/>
            <person name="Baker C."/>
            <person name="Armstrong J."/>
            <person name="Shendure J."/>
            <person name="Paten B."/>
            <person name="Wilson R."/>
            <person name="Chao H."/>
            <person name="Schneider V."/>
            <person name="Ventura M."/>
            <person name="Kronenberg Z."/>
            <person name="Murali S."/>
            <person name="Gordon D."/>
            <person name="Cantsilieris S."/>
            <person name="Munson K."/>
            <person name="Nelson B."/>
            <person name="Raja A."/>
            <person name="Underwood J."/>
            <person name="Diekhans M."/>
            <person name="Fiddes I."/>
            <person name="Haussler D."/>
            <person name="Eichler E."/>
        </authorList>
    </citation>
    <scope>NUCLEOTIDE SEQUENCE [LARGE SCALE GENOMIC DNA]</scope>
    <source>
        <strain evidence="5">Susie</strain>
    </source>
</reference>
<dbReference type="Pfam" id="PF01593">
    <property type="entry name" value="Amino_oxidase"/>
    <property type="match status" value="1"/>
</dbReference>
<dbReference type="AlphaFoldDB" id="A0A2J8U8L3"/>
<feature type="non-terminal residue" evidence="5">
    <location>
        <position position="150"/>
    </location>
</feature>
<evidence type="ECO:0000313" key="5">
    <source>
        <dbReference type="EMBL" id="PNJ41621.1"/>
    </source>
</evidence>
<accession>A0A2J8U8L3</accession>
<feature type="chain" id="PRO_5014410641" evidence="3">
    <location>
        <begin position="22"/>
        <end position="150"/>
    </location>
</feature>